<reference evidence="1 2" key="1">
    <citation type="submission" date="2021-10" db="EMBL/GenBank/DDBJ databases">
        <authorList>
            <person name="Koch H."/>
        </authorList>
    </citation>
    <scope>NUCLEOTIDE SEQUENCE [LARGE SCALE GENOMIC DNA]</scope>
    <source>
        <strain evidence="1">6680</strain>
    </source>
</reference>
<gene>
    <name evidence="1" type="ORF">NTG6680_1402</name>
</gene>
<protein>
    <submittedName>
        <fullName evidence="1">Uncharacterized protein</fullName>
    </submittedName>
</protein>
<accession>A0ABN8AIT6</accession>
<name>A0ABN8AIT6_9PROT</name>
<dbReference type="EMBL" id="OU912926">
    <property type="protein sequence ID" value="CAG9932655.1"/>
    <property type="molecule type" value="Genomic_DNA"/>
</dbReference>
<evidence type="ECO:0000313" key="1">
    <source>
        <dbReference type="EMBL" id="CAG9932655.1"/>
    </source>
</evidence>
<organism evidence="1 2">
    <name type="scientific">Candidatus Nitrotoga arctica</name>
    <dbReference type="NCBI Taxonomy" id="453162"/>
    <lineage>
        <taxon>Bacteria</taxon>
        <taxon>Pseudomonadati</taxon>
        <taxon>Pseudomonadota</taxon>
        <taxon>Betaproteobacteria</taxon>
        <taxon>Nitrosomonadales</taxon>
        <taxon>Gallionellaceae</taxon>
        <taxon>Candidatus Nitrotoga</taxon>
    </lineage>
</organism>
<sequence>MSTYSFHINTALQSSQAENIVTTGDLTFDNSTTSQLKVIRIRSRQPSPIIEIEVIH</sequence>
<evidence type="ECO:0000313" key="2">
    <source>
        <dbReference type="Proteomes" id="UP000839052"/>
    </source>
</evidence>
<keyword evidence="2" id="KW-1185">Reference proteome</keyword>
<proteinExistence type="predicted"/>
<dbReference type="Proteomes" id="UP000839052">
    <property type="component" value="Chromosome"/>
</dbReference>